<accession>A0ABW6WNP1</accession>
<keyword evidence="2" id="KW-1185">Reference proteome</keyword>
<reference evidence="1 2" key="1">
    <citation type="submission" date="2024-10" db="EMBL/GenBank/DDBJ databases">
        <title>The Natural Products Discovery Center: Release of the First 8490 Sequenced Strains for Exploring Actinobacteria Biosynthetic Diversity.</title>
        <authorList>
            <person name="Kalkreuter E."/>
            <person name="Kautsar S.A."/>
            <person name="Yang D."/>
            <person name="Bader C.D."/>
            <person name="Teijaro C.N."/>
            <person name="Fluegel L."/>
            <person name="Davis C.M."/>
            <person name="Simpson J.R."/>
            <person name="Lauterbach L."/>
            <person name="Steele A.D."/>
            <person name="Gui C."/>
            <person name="Meng S."/>
            <person name="Li G."/>
            <person name="Viehrig K."/>
            <person name="Ye F."/>
            <person name="Su P."/>
            <person name="Kiefer A.F."/>
            <person name="Nichols A."/>
            <person name="Cepeda A.J."/>
            <person name="Yan W."/>
            <person name="Fan B."/>
            <person name="Jiang Y."/>
            <person name="Adhikari A."/>
            <person name="Zheng C.-J."/>
            <person name="Schuster L."/>
            <person name="Cowan T.M."/>
            <person name="Smanski M.J."/>
            <person name="Chevrette M.G."/>
            <person name="De Carvalho L.P.S."/>
            <person name="Shen B."/>
        </authorList>
    </citation>
    <scope>NUCLEOTIDE SEQUENCE [LARGE SCALE GENOMIC DNA]</scope>
    <source>
        <strain evidence="1 2">NPDC000087</strain>
    </source>
</reference>
<protein>
    <submittedName>
        <fullName evidence="1">Uncharacterized protein</fullName>
    </submittedName>
</protein>
<gene>
    <name evidence="1" type="ORF">ACFY35_36105</name>
</gene>
<proteinExistence type="predicted"/>
<sequence length="176" mass="19402">MRPDPDLLQRWVLDEAVPPAKVGPLLGLSRAAGYSWLRRYGITAPGPLVEQRQLVALWRAGMVAARLATELGLPPDAIRERLVTASVLRPSRSYFVVGSPDDPLPEHLLRDWYVREGFSVAQIAELTGTTARQVRYRLARYHLSPGRPGPAPRVRRSLTNAAPERLSPAWAGRAGG</sequence>
<name>A0ABW6WNP1_9ACTN</name>
<dbReference type="Proteomes" id="UP001602245">
    <property type="component" value="Unassembled WGS sequence"/>
</dbReference>
<organism evidence="1 2">
    <name type="scientific">Paractinoplanes globisporus</name>
    <dbReference type="NCBI Taxonomy" id="113565"/>
    <lineage>
        <taxon>Bacteria</taxon>
        <taxon>Bacillati</taxon>
        <taxon>Actinomycetota</taxon>
        <taxon>Actinomycetes</taxon>
        <taxon>Micromonosporales</taxon>
        <taxon>Micromonosporaceae</taxon>
        <taxon>Paractinoplanes</taxon>
    </lineage>
</organism>
<evidence type="ECO:0000313" key="2">
    <source>
        <dbReference type="Proteomes" id="UP001602245"/>
    </source>
</evidence>
<evidence type="ECO:0000313" key="1">
    <source>
        <dbReference type="EMBL" id="MFF5294897.1"/>
    </source>
</evidence>
<dbReference type="RefSeq" id="WP_020517445.1">
    <property type="nucleotide sequence ID" value="NZ_JBIAZU010000006.1"/>
</dbReference>
<dbReference type="EMBL" id="JBIAZU010000006">
    <property type="protein sequence ID" value="MFF5294897.1"/>
    <property type="molecule type" value="Genomic_DNA"/>
</dbReference>
<comment type="caution">
    <text evidence="1">The sequence shown here is derived from an EMBL/GenBank/DDBJ whole genome shotgun (WGS) entry which is preliminary data.</text>
</comment>